<evidence type="ECO:0000313" key="4">
    <source>
        <dbReference type="Proteomes" id="UP000510721"/>
    </source>
</evidence>
<dbReference type="PANTHER" id="PTHR42818">
    <property type="entry name" value="SULFOPYRUVATE DECARBOXYLASE SUBUNIT ALPHA"/>
    <property type="match status" value="1"/>
</dbReference>
<accession>A0A859QTZ0</accession>
<dbReference type="Proteomes" id="UP000510721">
    <property type="component" value="Chromosome"/>
</dbReference>
<protein>
    <submittedName>
        <fullName evidence="3">Aldehyde dehydrogenase</fullName>
    </submittedName>
</protein>
<keyword evidence="2" id="KW-0456">Lyase</keyword>
<keyword evidence="1" id="KW-0210">Decarboxylase</keyword>
<dbReference type="InterPro" id="IPR029061">
    <property type="entry name" value="THDP-binding"/>
</dbReference>
<dbReference type="EMBL" id="CP041238">
    <property type="protein sequence ID" value="QLL62969.1"/>
    <property type="molecule type" value="Genomic_DNA"/>
</dbReference>
<proteinExistence type="predicted"/>
<evidence type="ECO:0000256" key="1">
    <source>
        <dbReference type="ARBA" id="ARBA00022793"/>
    </source>
</evidence>
<organism evidence="3 4">
    <name type="scientific">Sinorhizobium mexicanum</name>
    <dbReference type="NCBI Taxonomy" id="375549"/>
    <lineage>
        <taxon>Bacteria</taxon>
        <taxon>Pseudomonadati</taxon>
        <taxon>Pseudomonadota</taxon>
        <taxon>Alphaproteobacteria</taxon>
        <taxon>Hyphomicrobiales</taxon>
        <taxon>Rhizobiaceae</taxon>
        <taxon>Sinorhizobium/Ensifer group</taxon>
        <taxon>Sinorhizobium</taxon>
    </lineage>
</organism>
<keyword evidence="4" id="KW-1185">Reference proteome</keyword>
<evidence type="ECO:0000256" key="2">
    <source>
        <dbReference type="ARBA" id="ARBA00023239"/>
    </source>
</evidence>
<dbReference type="GO" id="GO:0044281">
    <property type="term" value="P:small molecule metabolic process"/>
    <property type="evidence" value="ECO:0007669"/>
    <property type="project" value="UniProtKB-ARBA"/>
</dbReference>
<name>A0A859QTZ0_9HYPH</name>
<dbReference type="PANTHER" id="PTHR42818:SF1">
    <property type="entry name" value="SULFOPYRUVATE DECARBOXYLASE"/>
    <property type="match status" value="1"/>
</dbReference>
<dbReference type="RefSeq" id="WP_180938882.1">
    <property type="nucleotide sequence ID" value="NZ_CP041238.1"/>
</dbReference>
<dbReference type="KEGG" id="emx:FKV68_16705"/>
<reference evidence="3 4" key="1">
    <citation type="submission" date="2019-06" db="EMBL/GenBank/DDBJ databases">
        <title>Complete genome sequence of Ensifer mexicanus ITTG R7 isolated from nodules of Acacia angustissima (Mill.) Kuntze.</title>
        <authorList>
            <person name="Rincon-Rosales R."/>
            <person name="Rogel M.A."/>
            <person name="Guerrero G."/>
            <person name="Rincon-Molina C.I."/>
            <person name="Lopez-Lopez A."/>
            <person name="Martinez-Romero E."/>
        </authorList>
    </citation>
    <scope>NUCLEOTIDE SEQUENCE [LARGE SCALE GENOMIC DNA]</scope>
    <source>
        <strain evidence="3 4">ITTG R7</strain>
    </source>
</reference>
<dbReference type="Gene3D" id="3.40.50.970">
    <property type="match status" value="1"/>
</dbReference>
<gene>
    <name evidence="3" type="ORF">FKV68_16705</name>
</gene>
<dbReference type="SUPFAM" id="SSF52518">
    <property type="entry name" value="Thiamin diphosphate-binding fold (THDP-binding)"/>
    <property type="match status" value="1"/>
</dbReference>
<sequence>MTNTNTLSRRAAVKHILADRGDALTVSSLGGPSYDVAAVQVDFDGDFPLGGAMGQATMVGLGLALSQPRRRVIIFAGDGEMLMSLGSLATIGAEKPDNLAIVVIDNEHYAETGMQRTHTGRGVDIAAVAAACGFATVRTVRSLADLEEATPLIHSAPGPVFVTLKVSNEVGELFPRNRDGVWQKGQFRRALLGHV</sequence>
<dbReference type="InterPro" id="IPR051818">
    <property type="entry name" value="TPP_dependent_decarboxylase"/>
</dbReference>
<dbReference type="InterPro" id="IPR011766">
    <property type="entry name" value="TPP_enzyme_TPP-bd"/>
</dbReference>
<dbReference type="AlphaFoldDB" id="A0A859QTZ0"/>
<evidence type="ECO:0000313" key="3">
    <source>
        <dbReference type="EMBL" id="QLL62969.1"/>
    </source>
</evidence>
<dbReference type="GO" id="GO:0016831">
    <property type="term" value="F:carboxy-lyase activity"/>
    <property type="evidence" value="ECO:0007669"/>
    <property type="project" value="UniProtKB-KW"/>
</dbReference>
<dbReference type="Pfam" id="PF02775">
    <property type="entry name" value="TPP_enzyme_C"/>
    <property type="match status" value="1"/>
</dbReference>
<dbReference type="GO" id="GO:0030976">
    <property type="term" value="F:thiamine pyrophosphate binding"/>
    <property type="evidence" value="ECO:0007669"/>
    <property type="project" value="InterPro"/>
</dbReference>